<sequence length="206" mass="23045">MSDVHDRLVRARLDSPLAAPLVTELSDFYAARYADYGGFDQPANTPPELELYPPLLFTPPYGELVLIVRDGRAIAGGAFMYLDPTTAEIKRVWTSSQHRRQGLSRRIMAALEEAIIERGYRNAYLSTGPRQPEAVALYRSLGYTPLFDTTVDPESIGALAFEKVLAPDNAGPRLRGPLDALRGARQRRALRRTHKFRPRPGRRLGD</sequence>
<dbReference type="SUPFAM" id="SSF55729">
    <property type="entry name" value="Acyl-CoA N-acyltransferases (Nat)"/>
    <property type="match status" value="1"/>
</dbReference>
<reference evidence="5 6" key="1">
    <citation type="journal article" date="2015" name="Genome Announc.">
        <title>Virulence Factor Genes Detected in the Complete Genome Sequence of Corynebacterium uterequi DSM 45634, Isolated from the Uterus of a Maiden Mare.</title>
        <authorList>
            <person name="Ruckert C."/>
            <person name="Kriete M."/>
            <person name="Jaenicke S."/>
            <person name="Winkler A."/>
            <person name="Tauch A."/>
        </authorList>
    </citation>
    <scope>NUCLEOTIDE SEQUENCE [LARGE SCALE GENOMIC DNA]</scope>
    <source>
        <strain evidence="5 6">DSM 45634</strain>
    </source>
</reference>
<evidence type="ECO:0000259" key="4">
    <source>
        <dbReference type="PROSITE" id="PS51186"/>
    </source>
</evidence>
<dbReference type="PANTHER" id="PTHR43877">
    <property type="entry name" value="AMINOALKYLPHOSPHONATE N-ACETYLTRANSFERASE-RELATED-RELATED"/>
    <property type="match status" value="1"/>
</dbReference>
<organism evidence="5 6">
    <name type="scientific">Corynebacterium uterequi</name>
    <dbReference type="NCBI Taxonomy" id="1072256"/>
    <lineage>
        <taxon>Bacteria</taxon>
        <taxon>Bacillati</taxon>
        <taxon>Actinomycetota</taxon>
        <taxon>Actinomycetes</taxon>
        <taxon>Mycobacteriales</taxon>
        <taxon>Corynebacteriaceae</taxon>
        <taxon>Corynebacterium</taxon>
    </lineage>
</organism>
<dbReference type="KEGG" id="cut:CUTER_03855"/>
<feature type="compositionally biased region" description="Basic residues" evidence="3">
    <location>
        <begin position="184"/>
        <end position="206"/>
    </location>
</feature>
<evidence type="ECO:0000256" key="3">
    <source>
        <dbReference type="SAM" id="MobiDB-lite"/>
    </source>
</evidence>
<feature type="region of interest" description="Disordered" evidence="3">
    <location>
        <begin position="181"/>
        <end position="206"/>
    </location>
</feature>
<dbReference type="AlphaFoldDB" id="A0A0G3HI21"/>
<dbReference type="EMBL" id="CP011546">
    <property type="protein sequence ID" value="AKK10777.1"/>
    <property type="molecule type" value="Genomic_DNA"/>
</dbReference>
<dbReference type="OrthoDB" id="70840at2"/>
<gene>
    <name evidence="5" type="ORF">CUTER_03855</name>
</gene>
<dbReference type="Pfam" id="PF00583">
    <property type="entry name" value="Acetyltransf_1"/>
    <property type="match status" value="1"/>
</dbReference>
<reference evidence="6" key="2">
    <citation type="submission" date="2015-05" db="EMBL/GenBank/DDBJ databases">
        <title>Complete genome sequence of Corynebacterium uterequi DSM 45634, isolated from the uterus of a maiden mare.</title>
        <authorList>
            <person name="Ruckert C."/>
            <person name="Albersmeier A."/>
            <person name="Winkler A."/>
            <person name="Tauch A."/>
        </authorList>
    </citation>
    <scope>NUCLEOTIDE SEQUENCE [LARGE SCALE GENOMIC DNA]</scope>
    <source>
        <strain evidence="6">DSM 45634</strain>
    </source>
</reference>
<dbReference type="Proteomes" id="UP000035548">
    <property type="component" value="Chromosome"/>
</dbReference>
<feature type="domain" description="N-acetyltransferase" evidence="4">
    <location>
        <begin position="23"/>
        <end position="166"/>
    </location>
</feature>
<evidence type="ECO:0000256" key="2">
    <source>
        <dbReference type="ARBA" id="ARBA00023315"/>
    </source>
</evidence>
<name>A0A0G3HI21_9CORY</name>
<dbReference type="PATRIC" id="fig|1072256.5.peg.765"/>
<protein>
    <submittedName>
        <fullName evidence="5">Acetyltransferase (GNAT) family protein</fullName>
    </submittedName>
</protein>
<keyword evidence="1 5" id="KW-0808">Transferase</keyword>
<dbReference type="Gene3D" id="3.40.630.30">
    <property type="match status" value="1"/>
</dbReference>
<dbReference type="STRING" id="1072256.CUTER_03855"/>
<keyword evidence="2" id="KW-0012">Acyltransferase</keyword>
<dbReference type="InterPro" id="IPR050832">
    <property type="entry name" value="Bact_Acetyltransf"/>
</dbReference>
<keyword evidence="6" id="KW-1185">Reference proteome</keyword>
<dbReference type="GO" id="GO:0016747">
    <property type="term" value="F:acyltransferase activity, transferring groups other than amino-acyl groups"/>
    <property type="evidence" value="ECO:0007669"/>
    <property type="project" value="InterPro"/>
</dbReference>
<evidence type="ECO:0000313" key="6">
    <source>
        <dbReference type="Proteomes" id="UP000035548"/>
    </source>
</evidence>
<dbReference type="CDD" id="cd04301">
    <property type="entry name" value="NAT_SF"/>
    <property type="match status" value="1"/>
</dbReference>
<dbReference type="InterPro" id="IPR016181">
    <property type="entry name" value="Acyl_CoA_acyltransferase"/>
</dbReference>
<proteinExistence type="predicted"/>
<evidence type="ECO:0000256" key="1">
    <source>
        <dbReference type="ARBA" id="ARBA00022679"/>
    </source>
</evidence>
<dbReference type="InterPro" id="IPR000182">
    <property type="entry name" value="GNAT_dom"/>
</dbReference>
<dbReference type="RefSeq" id="WP_047259289.1">
    <property type="nucleotide sequence ID" value="NZ_CP011546.1"/>
</dbReference>
<dbReference type="PROSITE" id="PS51186">
    <property type="entry name" value="GNAT"/>
    <property type="match status" value="1"/>
</dbReference>
<accession>A0A0G3HI21</accession>
<evidence type="ECO:0000313" key="5">
    <source>
        <dbReference type="EMBL" id="AKK10777.1"/>
    </source>
</evidence>
<dbReference type="PANTHER" id="PTHR43877:SF2">
    <property type="entry name" value="AMINOALKYLPHOSPHONATE N-ACETYLTRANSFERASE-RELATED"/>
    <property type="match status" value="1"/>
</dbReference>